<proteinExistence type="predicted"/>
<organism evidence="1">
    <name type="scientific">Sinorhizobium medicae</name>
    <dbReference type="NCBI Taxonomy" id="110321"/>
    <lineage>
        <taxon>Bacteria</taxon>
        <taxon>Pseudomonadati</taxon>
        <taxon>Pseudomonadota</taxon>
        <taxon>Alphaproteobacteria</taxon>
        <taxon>Hyphomicrobiales</taxon>
        <taxon>Rhizobiaceae</taxon>
        <taxon>Sinorhizobium/Ensifer group</taxon>
        <taxon>Sinorhizobium</taxon>
    </lineage>
</organism>
<reference evidence="1" key="1">
    <citation type="submission" date="2019-06" db="EMBL/GenBank/DDBJ databases">
        <authorList>
            <person name="Le Quere A."/>
            <person name="Colella S."/>
        </authorList>
    </citation>
    <scope>NUCLEOTIDE SEQUENCE</scope>
    <source>
        <strain evidence="1">EmedicaeMD41</strain>
    </source>
</reference>
<sequence length="239" mass="27091">MADSENSRTSPAITRSEENFENGALENLPHVINRRNLLPVAARALSARFDETRDQQRPSGPRPVKEMWPRWYACHLQRVRATRLRQKLETKLLGETGGAPIVELRIGTEQIVPVHSFADINRLAPKLDAEQLSQARVELSRRRKRWKEADQRLGYAAAVAQEQELAHQAGIAGRVMRITAPSSVAEVTAKLHCLIVMQDPGLKLELTPWPELRRLLRDLIRMEDRAGETRDSNSSREAC</sequence>
<dbReference type="EMBL" id="CABFNB010000038">
    <property type="protein sequence ID" value="VTZ60115.1"/>
    <property type="molecule type" value="Genomic_DNA"/>
</dbReference>
<protein>
    <submittedName>
        <fullName evidence="1">Uncharacterized protein</fullName>
    </submittedName>
</protein>
<accession>A0A508WRH8</accession>
<evidence type="ECO:0000313" key="1">
    <source>
        <dbReference type="EMBL" id="VTZ60115.1"/>
    </source>
</evidence>
<dbReference type="RefSeq" id="WP_180161634.1">
    <property type="nucleotide sequence ID" value="NZ_CABFNB010000038.1"/>
</dbReference>
<dbReference type="Proteomes" id="UP000507954">
    <property type="component" value="Unassembled WGS sequence"/>
</dbReference>
<gene>
    <name evidence="1" type="ORF">EMEDMD4_1320006</name>
</gene>
<name>A0A508WRH8_9HYPH</name>
<dbReference type="AlphaFoldDB" id="A0A508WRH8"/>